<accession>A0A3S5FD86</accession>
<reference evidence="3" key="1">
    <citation type="submission" date="2018-11" db="EMBL/GenBank/DDBJ databases">
        <authorList>
            <consortium name="Pathogen Informatics"/>
        </authorList>
    </citation>
    <scope>NUCLEOTIDE SEQUENCE</scope>
</reference>
<dbReference type="PANTHER" id="PTHR47080">
    <property type="entry name" value="CHROMOSOME 16 OPEN READING FRAME 96"/>
    <property type="match status" value="1"/>
</dbReference>
<evidence type="ECO:0000313" key="4">
    <source>
        <dbReference type="Proteomes" id="UP000784294"/>
    </source>
</evidence>
<dbReference type="AlphaFoldDB" id="A0A3S5FD86"/>
<gene>
    <name evidence="3" type="ORF">PXEA_LOCUS10730</name>
</gene>
<dbReference type="EMBL" id="CAAALY010031970">
    <property type="protein sequence ID" value="VEL17290.1"/>
    <property type="molecule type" value="Genomic_DNA"/>
</dbReference>
<dbReference type="Proteomes" id="UP000784294">
    <property type="component" value="Unassembled WGS sequence"/>
</dbReference>
<dbReference type="PANTHER" id="PTHR47080:SF1">
    <property type="entry name" value="CHROMOSOME 16 OPEN READING FRAME 96"/>
    <property type="match status" value="1"/>
</dbReference>
<evidence type="ECO:0000313" key="3">
    <source>
        <dbReference type="EMBL" id="VEL17290.1"/>
    </source>
</evidence>
<sequence>MASSVSFSDLANLAVGSPETGALNCNALHALLHGIIRHLNIQDAKALGDETMRLKDEGLAIKGGHIFPTSPILDRWEVVKIKKMAEANRDGLSTAMELIQNMVNMLKSVQTKQLDIESHLNNLSDEFERKKVEEEHQLSVLKADILDMSVKLKKMRKKQERDQAATEQRVADNTLRLQDQLKMLCELEQNKDGETLKQIQKKIEQLEKECAKLKNTTNSLIHNHEKSVVENDMFFEALKNLEEKKADKDVVEEQLHTKADKCSLEQTVSRTQFDSAYKNLSNAIKGLLGKVTLQEQEWQISLGKIKTEMQKKVEHSELDLLKDNIEESSMALSQKLKERPPPAKPDVAAGIRRQLIPIAKCLSCSHPVELKVPKPPQASVPHFPAFSKAQPLAPITAQGVQTVHHKGKHVTNFS</sequence>
<dbReference type="OrthoDB" id="5981048at2759"/>
<dbReference type="InterPro" id="IPR032013">
    <property type="entry name" value="DUF4795"/>
</dbReference>
<comment type="caution">
    <text evidence="3">The sequence shown here is derived from an EMBL/GenBank/DDBJ whole genome shotgun (WGS) entry which is preliminary data.</text>
</comment>
<keyword evidence="1" id="KW-0175">Coiled coil</keyword>
<proteinExistence type="predicted"/>
<keyword evidence="4" id="KW-1185">Reference proteome</keyword>
<feature type="domain" description="DUF4795" evidence="2">
    <location>
        <begin position="189"/>
        <end position="392"/>
    </location>
</feature>
<protein>
    <recommendedName>
        <fullName evidence="2">DUF4795 domain-containing protein</fullName>
    </recommendedName>
</protein>
<name>A0A3S5FD86_9PLAT</name>
<dbReference type="Pfam" id="PF16043">
    <property type="entry name" value="DUF4795"/>
    <property type="match status" value="1"/>
</dbReference>
<evidence type="ECO:0000259" key="2">
    <source>
        <dbReference type="Pfam" id="PF16043"/>
    </source>
</evidence>
<organism evidence="3 4">
    <name type="scientific">Protopolystoma xenopodis</name>
    <dbReference type="NCBI Taxonomy" id="117903"/>
    <lineage>
        <taxon>Eukaryota</taxon>
        <taxon>Metazoa</taxon>
        <taxon>Spiralia</taxon>
        <taxon>Lophotrochozoa</taxon>
        <taxon>Platyhelminthes</taxon>
        <taxon>Monogenea</taxon>
        <taxon>Polyopisthocotylea</taxon>
        <taxon>Polystomatidea</taxon>
        <taxon>Polystomatidae</taxon>
        <taxon>Protopolystoma</taxon>
    </lineage>
</organism>
<feature type="coiled-coil region" evidence="1">
    <location>
        <begin position="189"/>
        <end position="223"/>
    </location>
</feature>
<evidence type="ECO:0000256" key="1">
    <source>
        <dbReference type="SAM" id="Coils"/>
    </source>
</evidence>